<dbReference type="CDD" id="cd00112">
    <property type="entry name" value="LDLa"/>
    <property type="match status" value="1"/>
</dbReference>
<dbReference type="AlphaFoldDB" id="A0ABD0SD52"/>
<dbReference type="SMART" id="SM00192">
    <property type="entry name" value="LDLa"/>
    <property type="match status" value="1"/>
</dbReference>
<evidence type="ECO:0000259" key="6">
    <source>
        <dbReference type="PROSITE" id="PS01180"/>
    </source>
</evidence>
<evidence type="ECO:0000256" key="5">
    <source>
        <dbReference type="SAM" id="Phobius"/>
    </source>
</evidence>
<keyword evidence="1" id="KW-0677">Repeat</keyword>
<dbReference type="PROSITE" id="PS50068">
    <property type="entry name" value="LDLRA_2"/>
    <property type="match status" value="1"/>
</dbReference>
<sequence length="759" mass="86550">MATAKRQRCIQQYHIIWRCARNGRQRGGAISILFGSGSFSTCGTTTERTADYDTHASMQTSTLASKPIYSVTKDIISMENSWTNVHSRISRQKELNEDVNVNELVHKYDEIYTENEDLVSIGKRLNLRTTDDKMGSVRKFADSSLRYDKKIKRYDGAGKYSKGKRRVKREDDPCEPFRFRNPEQTQITHPRNKNNTDTYASGVNCNTTIYGPDGTVIELTFVDMFHIEDHPQCIYDYLEIRDGEKGYSDEIETLCGHQFPRQIVTTGPYAWLKFVSDDTIEYEGFRINIAFRQEPKSHKVPKECYNEPIIGKHGYVGIDKITSSCLEESKGQALDVLWTINTPENTKIYLNFTAYELEHPNECEENVIQVFGSVLEYKEKLAHYCGSVANSVTSTGNEMYIRYFASITARQSKKTTFNATFTAFRSLDPSKEEKCIEGEEFDCEDNTCIDGALKCDEVAHCRLKADEDKELCKRETTSMISQPHIMVILVIFCLILSGMSFIFLFKCIRKLYQDHKIIKEHIRQSCEDRLDNLMGSRLTLDAKRLQTDNEPRASLERENHTNEMVKRQRSFSKHKLTSQPSSIDSDFVPDVPIDPEDEPWQRNVDQVPVVTENVRIEHNGRARRSDTSKKEESMRKSVRDSNESRERKEIRDVSVGAPDTKESSCQTRESLFQTETAPSSDGSGSNGPGFSTFGYSGATIARPSPPAQTNTSEITIELLSQVPPHQTTKSHKKMSERRPMSAETTRSAPDVIIVSKPIR</sequence>
<feature type="compositionally biased region" description="Polar residues" evidence="4">
    <location>
        <begin position="663"/>
        <end position="678"/>
    </location>
</feature>
<comment type="caution">
    <text evidence="7">The sequence shown here is derived from an EMBL/GenBank/DDBJ whole genome shotgun (WGS) entry which is preliminary data.</text>
</comment>
<protein>
    <recommendedName>
        <fullName evidence="6">CUB domain-containing protein</fullName>
    </recommendedName>
</protein>
<feature type="domain" description="CUB" evidence="6">
    <location>
        <begin position="304"/>
        <end position="424"/>
    </location>
</feature>
<accession>A0ABD0SD52</accession>
<evidence type="ECO:0000313" key="8">
    <source>
        <dbReference type="Proteomes" id="UP001549921"/>
    </source>
</evidence>
<evidence type="ECO:0000256" key="4">
    <source>
        <dbReference type="SAM" id="MobiDB-lite"/>
    </source>
</evidence>
<feature type="domain" description="CUB" evidence="6">
    <location>
        <begin position="174"/>
        <end position="292"/>
    </location>
</feature>
<gene>
    <name evidence="7" type="ORF">ABMA28_009212</name>
</gene>
<dbReference type="EMBL" id="JBEDNZ010000023">
    <property type="protein sequence ID" value="KAL0811782.1"/>
    <property type="molecule type" value="Genomic_DNA"/>
</dbReference>
<dbReference type="Proteomes" id="UP001549921">
    <property type="component" value="Unassembled WGS sequence"/>
</dbReference>
<dbReference type="SUPFAM" id="SSF49854">
    <property type="entry name" value="Spermadhesin, CUB domain"/>
    <property type="match status" value="2"/>
</dbReference>
<reference evidence="7 8" key="1">
    <citation type="submission" date="2024-06" db="EMBL/GenBank/DDBJ databases">
        <title>A chromosome-level genome assembly of beet webworm, Loxostege sticticalis.</title>
        <authorList>
            <person name="Zhang Y."/>
        </authorList>
    </citation>
    <scope>NUCLEOTIDE SEQUENCE [LARGE SCALE GENOMIC DNA]</scope>
    <source>
        <strain evidence="7">AQ028</strain>
        <tissue evidence="7">Male pupae</tissue>
    </source>
</reference>
<dbReference type="InterPro" id="IPR000859">
    <property type="entry name" value="CUB_dom"/>
</dbReference>
<keyword evidence="5" id="KW-0812">Transmembrane</keyword>
<feature type="transmembrane region" description="Helical" evidence="5">
    <location>
        <begin position="485"/>
        <end position="505"/>
    </location>
</feature>
<dbReference type="CDD" id="cd00041">
    <property type="entry name" value="CUB"/>
    <property type="match status" value="2"/>
</dbReference>
<feature type="compositionally biased region" description="Low complexity" evidence="4">
    <location>
        <begin position="679"/>
        <end position="691"/>
    </location>
</feature>
<keyword evidence="5" id="KW-0472">Membrane</keyword>
<organism evidence="7 8">
    <name type="scientific">Loxostege sticticalis</name>
    <name type="common">Beet webworm moth</name>
    <dbReference type="NCBI Taxonomy" id="481309"/>
    <lineage>
        <taxon>Eukaryota</taxon>
        <taxon>Metazoa</taxon>
        <taxon>Ecdysozoa</taxon>
        <taxon>Arthropoda</taxon>
        <taxon>Hexapoda</taxon>
        <taxon>Insecta</taxon>
        <taxon>Pterygota</taxon>
        <taxon>Neoptera</taxon>
        <taxon>Endopterygota</taxon>
        <taxon>Lepidoptera</taxon>
        <taxon>Glossata</taxon>
        <taxon>Ditrysia</taxon>
        <taxon>Pyraloidea</taxon>
        <taxon>Crambidae</taxon>
        <taxon>Pyraustinae</taxon>
        <taxon>Loxostege</taxon>
    </lineage>
</organism>
<evidence type="ECO:0000256" key="2">
    <source>
        <dbReference type="ARBA" id="ARBA00023157"/>
    </source>
</evidence>
<comment type="caution">
    <text evidence="3">Lacks conserved residue(s) required for the propagation of feature annotation.</text>
</comment>
<dbReference type="InterPro" id="IPR035914">
    <property type="entry name" value="Sperma_CUB_dom_sf"/>
</dbReference>
<feature type="region of interest" description="Disordered" evidence="4">
    <location>
        <begin position="548"/>
        <end position="759"/>
    </location>
</feature>
<feature type="compositionally biased region" description="Basic and acidic residues" evidence="4">
    <location>
        <begin position="548"/>
        <end position="566"/>
    </location>
</feature>
<dbReference type="PANTHER" id="PTHR24251">
    <property type="entry name" value="OVOCHYMASE-RELATED"/>
    <property type="match status" value="1"/>
</dbReference>
<evidence type="ECO:0000256" key="1">
    <source>
        <dbReference type="ARBA" id="ARBA00022737"/>
    </source>
</evidence>
<feature type="compositionally biased region" description="Basic and acidic residues" evidence="4">
    <location>
        <begin position="614"/>
        <end position="652"/>
    </location>
</feature>
<dbReference type="InterPro" id="IPR002172">
    <property type="entry name" value="LDrepeatLR_classA_rpt"/>
</dbReference>
<keyword evidence="5" id="KW-1133">Transmembrane helix</keyword>
<feature type="disulfide bond" evidence="3">
    <location>
        <begin position="443"/>
        <end position="461"/>
    </location>
</feature>
<dbReference type="FunFam" id="2.60.120.290:FF:000005">
    <property type="entry name" value="Procollagen C-endopeptidase enhancer 1"/>
    <property type="match status" value="1"/>
</dbReference>
<evidence type="ECO:0000313" key="7">
    <source>
        <dbReference type="EMBL" id="KAL0811782.1"/>
    </source>
</evidence>
<dbReference type="PROSITE" id="PS01180">
    <property type="entry name" value="CUB"/>
    <property type="match status" value="2"/>
</dbReference>
<feature type="compositionally biased region" description="Basic residues" evidence="4">
    <location>
        <begin position="567"/>
        <end position="576"/>
    </location>
</feature>
<dbReference type="Pfam" id="PF00431">
    <property type="entry name" value="CUB"/>
    <property type="match status" value="2"/>
</dbReference>
<name>A0ABD0SD52_LOXSC</name>
<keyword evidence="2 3" id="KW-1015">Disulfide bond</keyword>
<dbReference type="PANTHER" id="PTHR24251:SF28">
    <property type="entry name" value="NEUROPILIN AND TOLLOID-LIKE, ISOFORM B"/>
    <property type="match status" value="1"/>
</dbReference>
<proteinExistence type="predicted"/>
<evidence type="ECO:0000256" key="3">
    <source>
        <dbReference type="PROSITE-ProRule" id="PRU00124"/>
    </source>
</evidence>
<dbReference type="Gene3D" id="2.60.120.290">
    <property type="entry name" value="Spermadhesin, CUB domain"/>
    <property type="match status" value="2"/>
</dbReference>
<dbReference type="SMART" id="SM00042">
    <property type="entry name" value="CUB"/>
    <property type="match status" value="2"/>
</dbReference>